<keyword evidence="1" id="KW-0732">Signal</keyword>
<gene>
    <name evidence="2" type="ORF">DXN04_09135</name>
</gene>
<organism evidence="2 3">
    <name type="scientific">Chitinophaga silvisoli</name>
    <dbReference type="NCBI Taxonomy" id="2291814"/>
    <lineage>
        <taxon>Bacteria</taxon>
        <taxon>Pseudomonadati</taxon>
        <taxon>Bacteroidota</taxon>
        <taxon>Chitinophagia</taxon>
        <taxon>Chitinophagales</taxon>
        <taxon>Chitinophagaceae</taxon>
        <taxon>Chitinophaga</taxon>
    </lineage>
</organism>
<dbReference type="RefSeq" id="WP_116853030.1">
    <property type="nucleotide sequence ID" value="NZ_QTJV01000002.1"/>
</dbReference>
<feature type="signal peptide" evidence="1">
    <location>
        <begin position="1"/>
        <end position="18"/>
    </location>
</feature>
<proteinExistence type="predicted"/>
<evidence type="ECO:0000313" key="2">
    <source>
        <dbReference type="EMBL" id="RFM35538.1"/>
    </source>
</evidence>
<sequence>MKLLLLCLPLCISLTVFGQTTKTTVDSIELRYQQCLSQGGSSYNCALAYYQEMESLLATVYNEVYHNLDNPRRETLELSQAQWAEKKEAYFKDIEIRAEKKRPLTLAGLDDDMILTDNKAAYLKHRVIELLRSMHS</sequence>
<dbReference type="AlphaFoldDB" id="A0A3E1P698"/>
<evidence type="ECO:0000256" key="1">
    <source>
        <dbReference type="SAM" id="SignalP"/>
    </source>
</evidence>
<dbReference type="EMBL" id="QTJV01000002">
    <property type="protein sequence ID" value="RFM35538.1"/>
    <property type="molecule type" value="Genomic_DNA"/>
</dbReference>
<protein>
    <submittedName>
        <fullName evidence="2">DUF1311 domain-containing protein</fullName>
    </submittedName>
</protein>
<feature type="chain" id="PRO_5017683622" evidence="1">
    <location>
        <begin position="19"/>
        <end position="136"/>
    </location>
</feature>
<accession>A0A3E1P698</accession>
<keyword evidence="3" id="KW-1185">Reference proteome</keyword>
<reference evidence="2 3" key="1">
    <citation type="submission" date="2018-08" db="EMBL/GenBank/DDBJ databases">
        <title>Chitinophaga sp. K20C18050901, a novel bacterium isolated from forest soil.</title>
        <authorList>
            <person name="Wang C."/>
        </authorList>
    </citation>
    <scope>NUCLEOTIDE SEQUENCE [LARGE SCALE GENOMIC DNA]</scope>
    <source>
        <strain evidence="2 3">K20C18050901</strain>
    </source>
</reference>
<evidence type="ECO:0000313" key="3">
    <source>
        <dbReference type="Proteomes" id="UP000261174"/>
    </source>
</evidence>
<comment type="caution">
    <text evidence="2">The sequence shown here is derived from an EMBL/GenBank/DDBJ whole genome shotgun (WGS) entry which is preliminary data.</text>
</comment>
<name>A0A3E1P698_9BACT</name>
<dbReference type="OrthoDB" id="670767at2"/>
<dbReference type="Proteomes" id="UP000261174">
    <property type="component" value="Unassembled WGS sequence"/>
</dbReference>